<dbReference type="RefSeq" id="WP_246200739.1">
    <property type="nucleotide sequence ID" value="NZ_BAAAMK010000001.1"/>
</dbReference>
<gene>
    <name evidence="1" type="ORF">GCM10009717_04160</name>
</gene>
<dbReference type="InterPro" id="IPR030987">
    <property type="entry name" value="AbiV"/>
</dbReference>
<name>A0ABN2Q1C8_9MICO</name>
<evidence type="ECO:0000313" key="1">
    <source>
        <dbReference type="EMBL" id="GAA1941038.1"/>
    </source>
</evidence>
<dbReference type="Proteomes" id="UP001499954">
    <property type="component" value="Unassembled WGS sequence"/>
</dbReference>
<dbReference type="EMBL" id="BAAAMK010000001">
    <property type="protein sequence ID" value="GAA1941038.1"/>
    <property type="molecule type" value="Genomic_DNA"/>
</dbReference>
<organism evidence="1 2">
    <name type="scientific">Agromyces allii</name>
    <dbReference type="NCBI Taxonomy" id="393607"/>
    <lineage>
        <taxon>Bacteria</taxon>
        <taxon>Bacillati</taxon>
        <taxon>Actinomycetota</taxon>
        <taxon>Actinomycetes</taxon>
        <taxon>Micrococcales</taxon>
        <taxon>Microbacteriaceae</taxon>
        <taxon>Agromyces</taxon>
    </lineage>
</organism>
<evidence type="ECO:0008006" key="3">
    <source>
        <dbReference type="Google" id="ProtNLM"/>
    </source>
</evidence>
<comment type="caution">
    <text evidence="1">The sequence shown here is derived from an EMBL/GenBank/DDBJ whole genome shotgun (WGS) entry which is preliminary data.</text>
</comment>
<evidence type="ECO:0000313" key="2">
    <source>
        <dbReference type="Proteomes" id="UP001499954"/>
    </source>
</evidence>
<accession>A0ABN2Q1C8</accession>
<protein>
    <recommendedName>
        <fullName evidence="3">AbiV family abortive infection protein</fullName>
    </recommendedName>
</protein>
<proteinExistence type="predicted"/>
<dbReference type="Pfam" id="PF18728">
    <property type="entry name" value="HEPN_AbiV"/>
    <property type="match status" value="1"/>
</dbReference>
<sequence>MLTPTTARALWLALLENAARIVIDADALFPSPRAQALIVLAQEEVGKAVWVSKSFRDAWYHGDETPREVPQLSEKAANHLAKLIAAADFGTDFVEVPGNTEPVEIELVKTHAPEMLDAYLKRLAKEDNEAKMSGFYVDLRADGSFTVPHAIERPLLRSQIWETADMLQWFLSEDHLLASITGKPVSSTKEVESLLTVVLAHGPGDGL</sequence>
<dbReference type="NCBIfam" id="TIGR04498">
    <property type="entry name" value="AbiV_defense"/>
    <property type="match status" value="1"/>
</dbReference>
<keyword evidence="2" id="KW-1185">Reference proteome</keyword>
<reference evidence="1 2" key="1">
    <citation type="journal article" date="2019" name="Int. J. Syst. Evol. Microbiol.">
        <title>The Global Catalogue of Microorganisms (GCM) 10K type strain sequencing project: providing services to taxonomists for standard genome sequencing and annotation.</title>
        <authorList>
            <consortium name="The Broad Institute Genomics Platform"/>
            <consortium name="The Broad Institute Genome Sequencing Center for Infectious Disease"/>
            <person name="Wu L."/>
            <person name="Ma J."/>
        </authorList>
    </citation>
    <scope>NUCLEOTIDE SEQUENCE [LARGE SCALE GENOMIC DNA]</scope>
    <source>
        <strain evidence="1 2">JCM 13584</strain>
    </source>
</reference>